<reference evidence="10 11" key="1">
    <citation type="journal article" date="2011" name="Genome Res.">
        <title>Phylogeny-wide analysis of social amoeba genomes highlights ancient origins for complex intercellular communication.</title>
        <authorList>
            <person name="Heidel A.J."/>
            <person name="Lawal H.M."/>
            <person name="Felder M."/>
            <person name="Schilde C."/>
            <person name="Helps N.R."/>
            <person name="Tunggal B."/>
            <person name="Rivero F."/>
            <person name="John U."/>
            <person name="Schleicher M."/>
            <person name="Eichinger L."/>
            <person name="Platzer M."/>
            <person name="Noegel A.A."/>
            <person name="Schaap P."/>
            <person name="Gloeckner G."/>
        </authorList>
    </citation>
    <scope>NUCLEOTIDE SEQUENCE [LARGE SCALE GENOMIC DNA]</scope>
    <source>
        <strain evidence="11">ATCC 26659 / Pp 5 / PN500</strain>
    </source>
</reference>
<keyword evidence="11" id="KW-1185">Reference proteome</keyword>
<gene>
    <name evidence="10" type="ORF">PPL_03943</name>
</gene>
<keyword evidence="4" id="KW-0067">ATP-binding</keyword>
<proteinExistence type="inferred from homology"/>
<sequence>MTGRPIPDQLAFEEPTMVLKRQKKDTPFTPATPLTPPATPPATPPTSNPFEEAVIIATPSTPLVCPKAPSKTPLRSPARTQYTDMSSKPLVTKISINEKAINSSGGGGIDPNFHGVHFLTQRKRAKSSSTHFQYLVKLGEGCFGEVWKAKSFLDDHLYAMELCEKGSLKDKLNQTDGAIDETLLWNYIADISRGLEHVHSNGIIHLDIKPENLLFSNEGSLKICDFGVSVTNGDTEGDQIYMAPELLDENYTQSADIFSFGITIYECITGYQLPSQGQWWRNLREGNIPFPQNISISNDLKDLISSMMSSDPLKRINILGILNLPKVKEILEIKKKSEQPNPRLRLQRKLF</sequence>
<keyword evidence="1" id="KW-0808">Transferase</keyword>
<dbReference type="Pfam" id="PF00069">
    <property type="entry name" value="Pkinase"/>
    <property type="match status" value="1"/>
</dbReference>
<feature type="compositionally biased region" description="Pro residues" evidence="8">
    <location>
        <begin position="33"/>
        <end position="47"/>
    </location>
</feature>
<dbReference type="STRING" id="670386.D3B5K5"/>
<evidence type="ECO:0000256" key="1">
    <source>
        <dbReference type="ARBA" id="ARBA00022679"/>
    </source>
</evidence>
<comment type="similarity">
    <text evidence="5">Belongs to the protein kinase superfamily. Ser/Thr protein kinase family. GCN2 subfamily.</text>
</comment>
<comment type="catalytic activity">
    <reaction evidence="6">
        <text>L-threonyl-[protein] + ATP = O-phospho-L-threonyl-[protein] + ADP + H(+)</text>
        <dbReference type="Rhea" id="RHEA:46608"/>
        <dbReference type="Rhea" id="RHEA-COMP:11060"/>
        <dbReference type="Rhea" id="RHEA-COMP:11605"/>
        <dbReference type="ChEBI" id="CHEBI:15378"/>
        <dbReference type="ChEBI" id="CHEBI:30013"/>
        <dbReference type="ChEBI" id="CHEBI:30616"/>
        <dbReference type="ChEBI" id="CHEBI:61977"/>
        <dbReference type="ChEBI" id="CHEBI:456216"/>
        <dbReference type="EC" id="2.7.11.1"/>
    </reaction>
</comment>
<comment type="caution">
    <text evidence="10">The sequence shown here is derived from an EMBL/GenBank/DDBJ whole genome shotgun (WGS) entry which is preliminary data.</text>
</comment>
<dbReference type="PROSITE" id="PS00108">
    <property type="entry name" value="PROTEIN_KINASE_ST"/>
    <property type="match status" value="1"/>
</dbReference>
<evidence type="ECO:0000256" key="7">
    <source>
        <dbReference type="ARBA" id="ARBA00048679"/>
    </source>
</evidence>
<dbReference type="OMA" id="ITIYECI"/>
<dbReference type="Gene3D" id="1.10.510.10">
    <property type="entry name" value="Transferase(Phosphotransferase) domain 1"/>
    <property type="match status" value="1"/>
</dbReference>
<dbReference type="PANTHER" id="PTHR11042">
    <property type="entry name" value="EUKARYOTIC TRANSLATION INITIATION FACTOR 2-ALPHA KINASE EIF2-ALPHA KINASE -RELATED"/>
    <property type="match status" value="1"/>
</dbReference>
<protein>
    <recommendedName>
        <fullName evidence="9">Protein kinase domain-containing protein</fullName>
    </recommendedName>
</protein>
<keyword evidence="3" id="KW-0418">Kinase</keyword>
<feature type="domain" description="Protein kinase" evidence="9">
    <location>
        <begin position="50"/>
        <end position="327"/>
    </location>
</feature>
<keyword evidence="2" id="KW-0547">Nucleotide-binding</keyword>
<dbReference type="GeneID" id="31359430"/>
<dbReference type="InterPro" id="IPR008271">
    <property type="entry name" value="Ser/Thr_kinase_AS"/>
</dbReference>
<dbReference type="SMART" id="SM00220">
    <property type="entry name" value="S_TKc"/>
    <property type="match status" value="1"/>
</dbReference>
<dbReference type="InterPro" id="IPR050339">
    <property type="entry name" value="CC_SR_Kinase"/>
</dbReference>
<comment type="catalytic activity">
    <reaction evidence="7">
        <text>L-seryl-[protein] + ATP = O-phospho-L-seryl-[protein] + ADP + H(+)</text>
        <dbReference type="Rhea" id="RHEA:17989"/>
        <dbReference type="Rhea" id="RHEA-COMP:9863"/>
        <dbReference type="Rhea" id="RHEA-COMP:11604"/>
        <dbReference type="ChEBI" id="CHEBI:15378"/>
        <dbReference type="ChEBI" id="CHEBI:29999"/>
        <dbReference type="ChEBI" id="CHEBI:30616"/>
        <dbReference type="ChEBI" id="CHEBI:83421"/>
        <dbReference type="ChEBI" id="CHEBI:456216"/>
        <dbReference type="EC" id="2.7.11.1"/>
    </reaction>
</comment>
<evidence type="ECO:0000256" key="3">
    <source>
        <dbReference type="ARBA" id="ARBA00022777"/>
    </source>
</evidence>
<dbReference type="FunCoup" id="D3B5K5">
    <property type="interactions" value="92"/>
</dbReference>
<accession>D3B5K5</accession>
<dbReference type="GO" id="GO:0110031">
    <property type="term" value="P:negative regulation of G2/MI transition of meiotic cell cycle"/>
    <property type="evidence" value="ECO:0007669"/>
    <property type="project" value="TreeGrafter"/>
</dbReference>
<dbReference type="InterPro" id="IPR000719">
    <property type="entry name" value="Prot_kinase_dom"/>
</dbReference>
<organism evidence="10 11">
    <name type="scientific">Heterostelium pallidum (strain ATCC 26659 / Pp 5 / PN500)</name>
    <name type="common">Cellular slime mold</name>
    <name type="synonym">Polysphondylium pallidum</name>
    <dbReference type="NCBI Taxonomy" id="670386"/>
    <lineage>
        <taxon>Eukaryota</taxon>
        <taxon>Amoebozoa</taxon>
        <taxon>Evosea</taxon>
        <taxon>Eumycetozoa</taxon>
        <taxon>Dictyostelia</taxon>
        <taxon>Acytosteliales</taxon>
        <taxon>Acytosteliaceae</taxon>
        <taxon>Heterostelium</taxon>
    </lineage>
</organism>
<dbReference type="AlphaFoldDB" id="D3B5K5"/>
<dbReference type="GO" id="GO:0005634">
    <property type="term" value="C:nucleus"/>
    <property type="evidence" value="ECO:0007669"/>
    <property type="project" value="TreeGrafter"/>
</dbReference>
<dbReference type="PROSITE" id="PS50011">
    <property type="entry name" value="PROTEIN_KINASE_DOM"/>
    <property type="match status" value="1"/>
</dbReference>
<dbReference type="PANTHER" id="PTHR11042:SF177">
    <property type="entry name" value="PROTEIN KINASE DDB_G0291842-RELATED"/>
    <property type="match status" value="1"/>
</dbReference>
<dbReference type="InParanoid" id="D3B5K5"/>
<evidence type="ECO:0000313" key="10">
    <source>
        <dbReference type="EMBL" id="EFA83153.1"/>
    </source>
</evidence>
<feature type="region of interest" description="Disordered" evidence="8">
    <location>
        <begin position="1"/>
        <end position="49"/>
    </location>
</feature>
<dbReference type="InterPro" id="IPR011009">
    <property type="entry name" value="Kinase-like_dom_sf"/>
</dbReference>
<dbReference type="Proteomes" id="UP000001396">
    <property type="component" value="Unassembled WGS sequence"/>
</dbReference>
<dbReference type="SUPFAM" id="SSF56112">
    <property type="entry name" value="Protein kinase-like (PK-like)"/>
    <property type="match status" value="1"/>
</dbReference>
<name>D3B5K5_HETP5</name>
<dbReference type="GO" id="GO:0005524">
    <property type="term" value="F:ATP binding"/>
    <property type="evidence" value="ECO:0007669"/>
    <property type="project" value="UniProtKB-KW"/>
</dbReference>
<evidence type="ECO:0000313" key="11">
    <source>
        <dbReference type="Proteomes" id="UP000001396"/>
    </source>
</evidence>
<dbReference type="EMBL" id="ADBJ01000017">
    <property type="protein sequence ID" value="EFA83153.1"/>
    <property type="molecule type" value="Genomic_DNA"/>
</dbReference>
<feature type="region of interest" description="Disordered" evidence="8">
    <location>
        <begin position="65"/>
        <end position="84"/>
    </location>
</feature>
<evidence type="ECO:0000256" key="8">
    <source>
        <dbReference type="SAM" id="MobiDB-lite"/>
    </source>
</evidence>
<evidence type="ECO:0000256" key="5">
    <source>
        <dbReference type="ARBA" id="ARBA00037982"/>
    </source>
</evidence>
<dbReference type="RefSeq" id="XP_020435270.1">
    <property type="nucleotide sequence ID" value="XM_020574856.1"/>
</dbReference>
<dbReference type="GO" id="GO:0005737">
    <property type="term" value="C:cytoplasm"/>
    <property type="evidence" value="ECO:0007669"/>
    <property type="project" value="TreeGrafter"/>
</dbReference>
<dbReference type="GO" id="GO:0004674">
    <property type="term" value="F:protein serine/threonine kinase activity"/>
    <property type="evidence" value="ECO:0007669"/>
    <property type="project" value="UniProtKB-EC"/>
</dbReference>
<dbReference type="Gene3D" id="3.30.200.20">
    <property type="entry name" value="Phosphorylase Kinase, domain 1"/>
    <property type="match status" value="1"/>
</dbReference>
<evidence type="ECO:0000256" key="2">
    <source>
        <dbReference type="ARBA" id="ARBA00022741"/>
    </source>
</evidence>
<evidence type="ECO:0000256" key="4">
    <source>
        <dbReference type="ARBA" id="ARBA00022840"/>
    </source>
</evidence>
<evidence type="ECO:0000256" key="6">
    <source>
        <dbReference type="ARBA" id="ARBA00047899"/>
    </source>
</evidence>
<evidence type="ECO:0000259" key="9">
    <source>
        <dbReference type="PROSITE" id="PS50011"/>
    </source>
</evidence>